<keyword evidence="3" id="KW-1185">Reference proteome</keyword>
<evidence type="ECO:0000313" key="3">
    <source>
        <dbReference type="Proteomes" id="UP000762676"/>
    </source>
</evidence>
<protein>
    <submittedName>
        <fullName evidence="2">Uncharacterized protein</fullName>
    </submittedName>
</protein>
<dbReference type="EMBL" id="BMAT01008781">
    <property type="protein sequence ID" value="GFR92475.1"/>
    <property type="molecule type" value="Genomic_DNA"/>
</dbReference>
<comment type="caution">
    <text evidence="2">The sequence shown here is derived from an EMBL/GenBank/DDBJ whole genome shotgun (WGS) entry which is preliminary data.</text>
</comment>
<evidence type="ECO:0000256" key="1">
    <source>
        <dbReference type="SAM" id="Coils"/>
    </source>
</evidence>
<gene>
    <name evidence="2" type="ORF">ElyMa_004354100</name>
</gene>
<dbReference type="Proteomes" id="UP000762676">
    <property type="component" value="Unassembled WGS sequence"/>
</dbReference>
<name>A0AAV4H6U1_9GAST</name>
<keyword evidence="1" id="KW-0175">Coiled coil</keyword>
<feature type="coiled-coil region" evidence="1">
    <location>
        <begin position="186"/>
        <end position="213"/>
    </location>
</feature>
<reference evidence="2 3" key="1">
    <citation type="journal article" date="2021" name="Elife">
        <title>Chloroplast acquisition without the gene transfer in kleptoplastic sea slugs, Plakobranchus ocellatus.</title>
        <authorList>
            <person name="Maeda T."/>
            <person name="Takahashi S."/>
            <person name="Yoshida T."/>
            <person name="Shimamura S."/>
            <person name="Takaki Y."/>
            <person name="Nagai Y."/>
            <person name="Toyoda A."/>
            <person name="Suzuki Y."/>
            <person name="Arimoto A."/>
            <person name="Ishii H."/>
            <person name="Satoh N."/>
            <person name="Nishiyama T."/>
            <person name="Hasebe M."/>
            <person name="Maruyama T."/>
            <person name="Minagawa J."/>
            <person name="Obokata J."/>
            <person name="Shigenobu S."/>
        </authorList>
    </citation>
    <scope>NUCLEOTIDE SEQUENCE [LARGE SCALE GENOMIC DNA]</scope>
</reference>
<organism evidence="2 3">
    <name type="scientific">Elysia marginata</name>
    <dbReference type="NCBI Taxonomy" id="1093978"/>
    <lineage>
        <taxon>Eukaryota</taxon>
        <taxon>Metazoa</taxon>
        <taxon>Spiralia</taxon>
        <taxon>Lophotrochozoa</taxon>
        <taxon>Mollusca</taxon>
        <taxon>Gastropoda</taxon>
        <taxon>Heterobranchia</taxon>
        <taxon>Euthyneura</taxon>
        <taxon>Panpulmonata</taxon>
        <taxon>Sacoglossa</taxon>
        <taxon>Placobranchoidea</taxon>
        <taxon>Plakobranchidae</taxon>
        <taxon>Elysia</taxon>
    </lineage>
</organism>
<dbReference type="AlphaFoldDB" id="A0AAV4H6U1"/>
<sequence>MGYYTFSWSLVRPRSCLRLTSIPALILNPSGLDIIIERGTVSTSGVPSTCGVLTCKQDINSSVSFTLDKDETGSEIVLSSILSMSLFIRESAGKPGVEIGSITSASPSLIRVADGKTVSGLLKPSQGRLQVELVKQRDCQAQFSCRVRGLDSQGREVTSSADLVQESNRFLDAMPANSPTSVASIQKLISQAVDSLENKMEDLTNKTELLENRIVDEISLLQKDLTNKSSYLEGRMTSMENSLDGFLMTVKNGTQVVLMAGDICPQPLKYDTNDLDNALQVSVRKH</sequence>
<evidence type="ECO:0000313" key="2">
    <source>
        <dbReference type="EMBL" id="GFR92475.1"/>
    </source>
</evidence>
<accession>A0AAV4H6U1</accession>
<proteinExistence type="predicted"/>